<feature type="compositionally biased region" description="Basic and acidic residues" evidence="1">
    <location>
        <begin position="202"/>
        <end position="215"/>
    </location>
</feature>
<feature type="compositionally biased region" description="Polar residues" evidence="1">
    <location>
        <begin position="154"/>
        <end position="186"/>
    </location>
</feature>
<dbReference type="GO" id="GO:0000964">
    <property type="term" value="P:mitochondrial RNA 5'-end processing"/>
    <property type="evidence" value="ECO:0007669"/>
    <property type="project" value="TreeGrafter"/>
</dbReference>
<protein>
    <recommendedName>
        <fullName evidence="4">Pet127-domain-containing protein</fullName>
    </recommendedName>
</protein>
<accession>A0AB34L316</accession>
<dbReference type="GO" id="GO:0005740">
    <property type="term" value="C:mitochondrial envelope"/>
    <property type="evidence" value="ECO:0007669"/>
    <property type="project" value="TreeGrafter"/>
</dbReference>
<feature type="region of interest" description="Disordered" evidence="1">
    <location>
        <begin position="1"/>
        <end position="238"/>
    </location>
</feature>
<dbReference type="GeneID" id="96001982"/>
<dbReference type="Proteomes" id="UP000803884">
    <property type="component" value="Unassembled WGS sequence"/>
</dbReference>
<feature type="region of interest" description="Disordered" evidence="1">
    <location>
        <begin position="689"/>
        <end position="712"/>
    </location>
</feature>
<dbReference type="PANTHER" id="PTHR31014">
    <property type="entry name" value="MITOCHONDRIAL TRANSLATION SYSTEM COMPONENT PET127-RELATED"/>
    <property type="match status" value="1"/>
</dbReference>
<dbReference type="EMBL" id="JAAQHG020000002">
    <property type="protein sequence ID" value="KAL1590486.1"/>
    <property type="molecule type" value="Genomic_DNA"/>
</dbReference>
<feature type="compositionally biased region" description="Polar residues" evidence="1">
    <location>
        <begin position="216"/>
        <end position="226"/>
    </location>
</feature>
<feature type="compositionally biased region" description="Basic and acidic residues" evidence="1">
    <location>
        <begin position="27"/>
        <end position="40"/>
    </location>
</feature>
<feature type="compositionally biased region" description="Polar residues" evidence="1">
    <location>
        <begin position="107"/>
        <end position="126"/>
    </location>
</feature>
<dbReference type="AlphaFoldDB" id="A0AB34L316"/>
<evidence type="ECO:0008006" key="4">
    <source>
        <dbReference type="Google" id="ProtNLM"/>
    </source>
</evidence>
<sequence length="908" mass="102734">MTMERPKWGGSTTPPSSKKTFRATYDTLRRGDKVTPHPERPPTASSEKPWGFDGSRVDNQRGDSSGDIVTRQMTQDSGIASTSEKPVPSENGSFAGMMGFKRLRQMLSGQPQQVQTQVKDATSGNDPPTEPAQYGAVDASLPQQFVHGGHEQSDSPSSDRVGQSNDALPSTQSSSPVPTDENAPSDQKQKRRRARMRRKERRRLERENQATDSRTETTNVDASGQHQPKEDSPVPAPEIEGRPLAEVLQGQHLADAMGSGHRSEDPSQHSVVQNDVGDDDDGRLPLIKAKDLHVTALDLDQPPVPNLSFGLDKVLFTPGVTSLQDHHSRVYNFDPYLQHIMPVQEFDFNALQQYKTSSQDATLSELAKSHGKKYVGSTSSMTSTLSHFHYLLSDWRDLNLAMLSRQFPETLSTFTKLNRAPTAIFLRWKNGTYAIDADKEHDSGNILMMLGKSMEKLLTMDQSEYERYRKSDPREITEEERNMPEAYQYTTMGDFLMRSQLDAYDSRLPGTGMFDIKTRAIASIRMSTGDYKPMLGYEIHTEQGAWESYEREYYDMMRSTMLKYMLQARMGRMDGIFLSYHNVERIFGFQYMPIAEIDRAIHGQINRCLGDQEFKISLDLLNKVLEQATAKFPQKSLRFHFETRATPVTAMYIFAEPMEEDQIDEIQASSKERIAKFERTMMGIEAQAEQMDTPAEPEDEPSPSPSNSATDNAAPLYAATILVASRVNGRSVNRPERLKPSDSWTVEYLFKEMEDPAQAWATYAQCKQRRKVALANVSPSGDEYATEDGEGAEPNYEIHEEDGTIRTFETPYLEKLRQLAERGREYRKKMDAAEQGKQKVVWGKSSEDTDSPTTASEDSEELHINGVHDYMKWMLKDSAATESEVFEESDVHGVQDYMDWMYKKRSAE</sequence>
<keyword evidence="3" id="KW-1185">Reference proteome</keyword>
<proteinExistence type="predicted"/>
<feature type="compositionally biased region" description="Polar residues" evidence="1">
    <location>
        <begin position="71"/>
        <end position="84"/>
    </location>
</feature>
<organism evidence="2 3">
    <name type="scientific">Cladosporium halotolerans</name>
    <dbReference type="NCBI Taxonomy" id="1052096"/>
    <lineage>
        <taxon>Eukaryota</taxon>
        <taxon>Fungi</taxon>
        <taxon>Dikarya</taxon>
        <taxon>Ascomycota</taxon>
        <taxon>Pezizomycotina</taxon>
        <taxon>Dothideomycetes</taxon>
        <taxon>Dothideomycetidae</taxon>
        <taxon>Cladosporiales</taxon>
        <taxon>Cladosporiaceae</taxon>
        <taxon>Cladosporium</taxon>
    </lineage>
</organism>
<evidence type="ECO:0000313" key="2">
    <source>
        <dbReference type="EMBL" id="KAL1590486.1"/>
    </source>
</evidence>
<feature type="region of interest" description="Disordered" evidence="1">
    <location>
        <begin position="255"/>
        <end position="280"/>
    </location>
</feature>
<comment type="caution">
    <text evidence="2">The sequence shown here is derived from an EMBL/GenBank/DDBJ whole genome shotgun (WGS) entry which is preliminary data.</text>
</comment>
<name>A0AB34L316_9PEZI</name>
<evidence type="ECO:0000313" key="3">
    <source>
        <dbReference type="Proteomes" id="UP000803884"/>
    </source>
</evidence>
<dbReference type="InterPro" id="IPR013943">
    <property type="entry name" value="Pet127"/>
</dbReference>
<dbReference type="RefSeq" id="XP_069233591.1">
    <property type="nucleotide sequence ID" value="XM_069369144.1"/>
</dbReference>
<dbReference type="PANTHER" id="PTHR31014:SF0">
    <property type="entry name" value="MITOCHONDRIAL TRANSLATION SYSTEM COMPONENT PET127-RELATED"/>
    <property type="match status" value="1"/>
</dbReference>
<feature type="region of interest" description="Disordered" evidence="1">
    <location>
        <begin position="837"/>
        <end position="860"/>
    </location>
</feature>
<reference evidence="2 3" key="1">
    <citation type="journal article" date="2020" name="Microbiol. Resour. Announc.">
        <title>Draft Genome Sequence of a Cladosporium Species Isolated from the Mesophotic Ascidian Didemnum maculosum.</title>
        <authorList>
            <person name="Gioti A."/>
            <person name="Siaperas R."/>
            <person name="Nikolaivits E."/>
            <person name="Le Goff G."/>
            <person name="Ouazzani J."/>
            <person name="Kotoulas G."/>
            <person name="Topakas E."/>
        </authorList>
    </citation>
    <scope>NUCLEOTIDE SEQUENCE [LARGE SCALE GENOMIC DNA]</scope>
    <source>
        <strain evidence="2 3">TM138-S3</strain>
    </source>
</reference>
<feature type="compositionally biased region" description="Basic residues" evidence="1">
    <location>
        <begin position="189"/>
        <end position="201"/>
    </location>
</feature>
<gene>
    <name evidence="2" type="ORF">WHR41_00538</name>
</gene>
<evidence type="ECO:0000256" key="1">
    <source>
        <dbReference type="SAM" id="MobiDB-lite"/>
    </source>
</evidence>
<dbReference type="Pfam" id="PF08634">
    <property type="entry name" value="Pet127"/>
    <property type="match status" value="1"/>
</dbReference>